<feature type="region of interest" description="Disordered" evidence="5">
    <location>
        <begin position="118"/>
        <end position="156"/>
    </location>
</feature>
<evidence type="ECO:0000259" key="6">
    <source>
        <dbReference type="Pfam" id="PF16135"/>
    </source>
</evidence>
<comment type="caution">
    <text evidence="7">The sequence shown here is derived from an EMBL/GenBank/DDBJ whole genome shotgun (WGS) entry which is preliminary data.</text>
</comment>
<dbReference type="EMBL" id="JACTNZ010000001">
    <property type="protein sequence ID" value="KAG5567242.1"/>
    <property type="molecule type" value="Genomic_DNA"/>
</dbReference>
<organism evidence="7 8">
    <name type="scientific">Rhododendron griersonianum</name>
    <dbReference type="NCBI Taxonomy" id="479676"/>
    <lineage>
        <taxon>Eukaryota</taxon>
        <taxon>Viridiplantae</taxon>
        <taxon>Streptophyta</taxon>
        <taxon>Embryophyta</taxon>
        <taxon>Tracheophyta</taxon>
        <taxon>Spermatophyta</taxon>
        <taxon>Magnoliopsida</taxon>
        <taxon>eudicotyledons</taxon>
        <taxon>Gunneridae</taxon>
        <taxon>Pentapetalae</taxon>
        <taxon>asterids</taxon>
        <taxon>Ericales</taxon>
        <taxon>Ericaceae</taxon>
        <taxon>Ericoideae</taxon>
        <taxon>Rhodoreae</taxon>
        <taxon>Rhododendron</taxon>
    </lineage>
</organism>
<protein>
    <recommendedName>
        <fullName evidence="4">Ninja-family protein</fullName>
    </recommendedName>
    <alternativeName>
        <fullName evidence="4">ABI-binding protein</fullName>
    </alternativeName>
</protein>
<dbReference type="GO" id="GO:0005634">
    <property type="term" value="C:nucleus"/>
    <property type="evidence" value="ECO:0007669"/>
    <property type="project" value="UniProtKB-SubCell"/>
</dbReference>
<comment type="function">
    <text evidence="4">Acts as a negative regulator of abscisic acid (ABA) response.</text>
</comment>
<comment type="subcellular location">
    <subcellularLocation>
        <location evidence="1 4">Nucleus</location>
    </subcellularLocation>
</comment>
<dbReference type="GO" id="GO:0045892">
    <property type="term" value="P:negative regulation of DNA-templated transcription"/>
    <property type="evidence" value="ECO:0007669"/>
    <property type="project" value="TreeGrafter"/>
</dbReference>
<dbReference type="PANTHER" id="PTHR31413:SF15">
    <property type="entry name" value="NINJA-FAMILY PROTEIN"/>
    <property type="match status" value="1"/>
</dbReference>
<evidence type="ECO:0000256" key="1">
    <source>
        <dbReference type="ARBA" id="ARBA00004123"/>
    </source>
</evidence>
<feature type="region of interest" description="Disordered" evidence="5">
    <location>
        <begin position="239"/>
        <end position="367"/>
    </location>
</feature>
<reference evidence="7" key="1">
    <citation type="submission" date="2020-08" db="EMBL/GenBank/DDBJ databases">
        <title>Plant Genome Project.</title>
        <authorList>
            <person name="Zhang R.-G."/>
        </authorList>
    </citation>
    <scope>NUCLEOTIDE SEQUENCE</scope>
    <source>
        <strain evidence="7">WSP0</strain>
        <tissue evidence="7">Leaf</tissue>
    </source>
</reference>
<feature type="compositionally biased region" description="Polar residues" evidence="5">
    <location>
        <begin position="295"/>
        <end position="326"/>
    </location>
</feature>
<evidence type="ECO:0000256" key="2">
    <source>
        <dbReference type="ARBA" id="ARBA00006081"/>
    </source>
</evidence>
<keyword evidence="8" id="KW-1185">Reference proteome</keyword>
<evidence type="ECO:0000256" key="3">
    <source>
        <dbReference type="ARBA" id="ARBA00023242"/>
    </source>
</evidence>
<evidence type="ECO:0000256" key="4">
    <source>
        <dbReference type="RuleBase" id="RU369029"/>
    </source>
</evidence>
<feature type="region of interest" description="Disordered" evidence="5">
    <location>
        <begin position="24"/>
        <end position="65"/>
    </location>
</feature>
<accession>A0AAV6LQT8</accession>
<dbReference type="PANTHER" id="PTHR31413">
    <property type="entry name" value="AFP HOMOLOG 2"/>
    <property type="match status" value="1"/>
</dbReference>
<feature type="domain" description="Tify" evidence="6">
    <location>
        <begin position="397"/>
        <end position="431"/>
    </location>
</feature>
<feature type="compositionally biased region" description="Polar residues" evidence="5">
    <location>
        <begin position="146"/>
        <end position="156"/>
    </location>
</feature>
<dbReference type="Proteomes" id="UP000823749">
    <property type="component" value="Chromosome 1"/>
</dbReference>
<feature type="compositionally biased region" description="Low complexity" evidence="5">
    <location>
        <begin position="251"/>
        <end position="271"/>
    </location>
</feature>
<sequence>MAKDCPAMEDLRVGAGEGGEEIELSLGLSIGGNSRKSPKLNPEEQKPANAGEDPGLENRNCSEFMDVQRKREIHALKRQEARRKREEKLRKRGLVTAGSGFCEDDTGVEAQRVQIRARDREMRENEAKVEGRECDKREKNEERGDNNNGAQNLSQGSVPVAPYPSLQFVPLADGFVYPFVVPCLAPTVPSGGSEKNEGNVLRPVACRSFWPGQGSLRPGGLVTSGSDCDYNGGKDGGNRIAESIGSPVCDSSVASENQSSSQQGGSSSSDGSRSHSSHCKPDQSQLKYSCEHGVPSSQTDTTHANCETSKNTNRAVPSRAIKSSPTKLVEQTDLETQPNPEDKPLTSQNPNPGSMKVASDKGLDAPSLSQMPCVSTTGNGPNGKTITGFLYRYTKTEVSIVCVCHGSSFSPAEFVEHAGGKDITHPLRHITVIPSAFG</sequence>
<dbReference type="Pfam" id="PF16135">
    <property type="entry name" value="TDBD"/>
    <property type="match status" value="1"/>
</dbReference>
<evidence type="ECO:0000256" key="5">
    <source>
        <dbReference type="SAM" id="MobiDB-lite"/>
    </source>
</evidence>
<gene>
    <name evidence="7" type="ORF">RHGRI_002709</name>
</gene>
<dbReference type="AlphaFoldDB" id="A0AAV6LQT8"/>
<dbReference type="GO" id="GO:0007165">
    <property type="term" value="P:signal transduction"/>
    <property type="evidence" value="ECO:0007669"/>
    <property type="project" value="InterPro"/>
</dbReference>
<evidence type="ECO:0000313" key="8">
    <source>
        <dbReference type="Proteomes" id="UP000823749"/>
    </source>
</evidence>
<proteinExistence type="inferred from homology"/>
<evidence type="ECO:0000313" key="7">
    <source>
        <dbReference type="EMBL" id="KAG5567242.1"/>
    </source>
</evidence>
<feature type="compositionally biased region" description="Basic and acidic residues" evidence="5">
    <location>
        <begin position="118"/>
        <end position="145"/>
    </location>
</feature>
<dbReference type="InterPro" id="IPR031307">
    <property type="entry name" value="Ninja_fam"/>
</dbReference>
<dbReference type="InterPro" id="IPR032308">
    <property type="entry name" value="TDBD"/>
</dbReference>
<name>A0AAV6LQT8_9ERIC</name>
<keyword evidence="3 4" id="KW-0539">Nucleus</keyword>
<comment type="similarity">
    <text evidence="2 4">Belongs to the Ninja family.</text>
</comment>
<feature type="compositionally biased region" description="Polar residues" evidence="5">
    <location>
        <begin position="334"/>
        <end position="352"/>
    </location>
</feature>